<keyword evidence="4" id="KW-1185">Reference proteome</keyword>
<dbReference type="RefSeq" id="WP_324715475.1">
    <property type="nucleotide sequence ID" value="NZ_CP141615.1"/>
</dbReference>
<proteinExistence type="predicted"/>
<evidence type="ECO:0000313" key="4">
    <source>
        <dbReference type="Proteomes" id="UP001332192"/>
    </source>
</evidence>
<dbReference type="Pfam" id="PF01609">
    <property type="entry name" value="DDE_Tnp_1"/>
    <property type="match status" value="1"/>
</dbReference>
<reference evidence="3 4" key="1">
    <citation type="journal article" date="2024" name="Front. Microbiol.">
        <title>Novel thermophilic genera Geochorda gen. nov. and Carboxydochorda gen. nov. from the deep terrestrial subsurface reveal the ecophysiological diversity in the class Limnochordia.</title>
        <authorList>
            <person name="Karnachuk O.V."/>
            <person name="Lukina A.P."/>
            <person name="Avakyan M.R."/>
            <person name="Kadnikov V.V."/>
            <person name="Begmatov S."/>
            <person name="Beletsky A.V."/>
            <person name="Vlasova K.G."/>
            <person name="Novikov A.A."/>
            <person name="Shcherbakova V.A."/>
            <person name="Mardanov A.V."/>
            <person name="Ravin N.V."/>
        </authorList>
    </citation>
    <scope>NUCLEOTIDE SEQUENCE [LARGE SCALE GENOMIC DNA]</scope>
    <source>
        <strain evidence="3 4">L945</strain>
    </source>
</reference>
<dbReference type="PANTHER" id="PTHR34614">
    <property type="match status" value="1"/>
</dbReference>
<dbReference type="Proteomes" id="UP001332192">
    <property type="component" value="Chromosome"/>
</dbReference>
<organism evidence="3 4">
    <name type="scientific">Carboxydichorda subterranea</name>
    <dbReference type="NCBI Taxonomy" id="3109565"/>
    <lineage>
        <taxon>Bacteria</taxon>
        <taxon>Bacillati</taxon>
        <taxon>Bacillota</taxon>
        <taxon>Limnochordia</taxon>
        <taxon>Limnochordales</taxon>
        <taxon>Geochordaceae</taxon>
        <taxon>Carboxydichorda</taxon>
    </lineage>
</organism>
<name>A0ABZ1BUD4_9FIRM</name>
<accession>A0ABZ1BUD4</accession>
<evidence type="ECO:0000313" key="3">
    <source>
        <dbReference type="EMBL" id="WRP16203.1"/>
    </source>
</evidence>
<evidence type="ECO:0000259" key="2">
    <source>
        <dbReference type="Pfam" id="PF01609"/>
    </source>
</evidence>
<dbReference type="InterPro" id="IPR047654">
    <property type="entry name" value="IS1634_transpos"/>
</dbReference>
<gene>
    <name evidence="3" type="ORF">U7230_08810</name>
</gene>
<sequence length="471" mass="53271">MGAALSRHRTGPFGRRWPAYSSLGWHDLTKPCLPPKTLFRGTGRRSCRPWGGPISSGRFRRDLVIPDVTSTYYEGSHCPLAAFGHNRDGKRGKRQIVFGILTDREGRPVGVDVYRGNTSDPKTVGDQVRKLRERFGLRRVVLVGDRGMLTQARIEALRDVDGIAWISALRAPALQRLMAQGAIQMSLFDQQDLAEITSPDYPGERLIVCRNPYLAEERRRKRGELLDAMEKDLARLARRVAAGRLKRAVKIAEAVGRIEQKHKMGKHFRWEVGEGRFAYRRDPASIEEEAALDGFYVIRTSVPSDDLSAPEVVLAYKSLRHVERLIRTIKTVLLKVRPIHHWTEDRVRAHIFLCVLASYVEWHLREAWAPFLFDDEEPGAHEDGSPVRPAVRSEAAQAKAQTRQTPEGWPVQSFSSLLDRLATVARHKIRLPARPEATLYDQVTTPDAFQRELLVRVGLRSLVAGRQKASA</sequence>
<feature type="region of interest" description="Disordered" evidence="1">
    <location>
        <begin position="379"/>
        <end position="408"/>
    </location>
</feature>
<dbReference type="NCBIfam" id="NF033559">
    <property type="entry name" value="transpos_IS1634"/>
    <property type="match status" value="1"/>
</dbReference>
<feature type="domain" description="Transposase IS4-like" evidence="2">
    <location>
        <begin position="83"/>
        <end position="358"/>
    </location>
</feature>
<dbReference type="InterPro" id="IPR002559">
    <property type="entry name" value="Transposase_11"/>
</dbReference>
<dbReference type="EMBL" id="CP141615">
    <property type="protein sequence ID" value="WRP16203.1"/>
    <property type="molecule type" value="Genomic_DNA"/>
</dbReference>
<protein>
    <submittedName>
        <fullName evidence="3">IS1634 family transposase</fullName>
    </submittedName>
</protein>
<dbReference type="PANTHER" id="PTHR34614:SF2">
    <property type="entry name" value="TRANSPOSASE IS4-LIKE DOMAIN-CONTAINING PROTEIN"/>
    <property type="match status" value="1"/>
</dbReference>
<evidence type="ECO:0000256" key="1">
    <source>
        <dbReference type="SAM" id="MobiDB-lite"/>
    </source>
</evidence>